<keyword evidence="4" id="KW-1185">Reference proteome</keyword>
<evidence type="ECO:0000256" key="2">
    <source>
        <dbReference type="SAM" id="SignalP"/>
    </source>
</evidence>
<protein>
    <submittedName>
        <fullName evidence="3">Uncharacterized protein</fullName>
    </submittedName>
</protein>
<evidence type="ECO:0000256" key="1">
    <source>
        <dbReference type="SAM" id="Phobius"/>
    </source>
</evidence>
<dbReference type="AlphaFoldDB" id="A0A6A5T3X5"/>
<keyword evidence="2" id="KW-0732">Signal</keyword>
<proteinExistence type="predicted"/>
<feature type="signal peptide" evidence="2">
    <location>
        <begin position="1"/>
        <end position="21"/>
    </location>
</feature>
<sequence>MLAKLSAPIFASLLLSTTTQAAPTRTHCRCNIVADDTPALATYTPLTAHWSPSNPSPSSSAANDICASLGPELEKFQHTKPDLYESYIRKSQLGSPSDEEIPIPTTVLLDFAGRKGDGDQESKNAPRPHQKIICYSELDTFSAYQSSFLGLWALQIVIVVSILACLAEGVHLGMRWMAQREKKQQTQKYQQQPSERSRLRLAGAEQRLLAIPPAYLNDSIFSPGAEKKIRAYESTRYFLKQSPSGHREFIAYEDEDDDEADRPVM</sequence>
<reference evidence="3" key="1">
    <citation type="journal article" date="2020" name="Stud. Mycol.">
        <title>101 Dothideomycetes genomes: a test case for predicting lifestyles and emergence of pathogens.</title>
        <authorList>
            <person name="Haridas S."/>
            <person name="Albert R."/>
            <person name="Binder M."/>
            <person name="Bloem J."/>
            <person name="Labutti K."/>
            <person name="Salamov A."/>
            <person name="Andreopoulos B."/>
            <person name="Baker S."/>
            <person name="Barry K."/>
            <person name="Bills G."/>
            <person name="Bluhm B."/>
            <person name="Cannon C."/>
            <person name="Castanera R."/>
            <person name="Culley D."/>
            <person name="Daum C."/>
            <person name="Ezra D."/>
            <person name="Gonzalez J."/>
            <person name="Henrissat B."/>
            <person name="Kuo A."/>
            <person name="Liang C."/>
            <person name="Lipzen A."/>
            <person name="Lutzoni F."/>
            <person name="Magnuson J."/>
            <person name="Mondo S."/>
            <person name="Nolan M."/>
            <person name="Ohm R."/>
            <person name="Pangilinan J."/>
            <person name="Park H.-J."/>
            <person name="Ramirez L."/>
            <person name="Alfaro M."/>
            <person name="Sun H."/>
            <person name="Tritt A."/>
            <person name="Yoshinaga Y."/>
            <person name="Zwiers L.-H."/>
            <person name="Turgeon B."/>
            <person name="Goodwin S."/>
            <person name="Spatafora J."/>
            <person name="Crous P."/>
            <person name="Grigoriev I."/>
        </authorList>
    </citation>
    <scope>NUCLEOTIDE SEQUENCE</scope>
    <source>
        <strain evidence="3">CBS 161.51</strain>
    </source>
</reference>
<name>A0A6A5T3X5_9PLEO</name>
<evidence type="ECO:0000313" key="4">
    <source>
        <dbReference type="Proteomes" id="UP000800038"/>
    </source>
</evidence>
<organism evidence="3 4">
    <name type="scientific">Clathrospora elynae</name>
    <dbReference type="NCBI Taxonomy" id="706981"/>
    <lineage>
        <taxon>Eukaryota</taxon>
        <taxon>Fungi</taxon>
        <taxon>Dikarya</taxon>
        <taxon>Ascomycota</taxon>
        <taxon>Pezizomycotina</taxon>
        <taxon>Dothideomycetes</taxon>
        <taxon>Pleosporomycetidae</taxon>
        <taxon>Pleosporales</taxon>
        <taxon>Diademaceae</taxon>
        <taxon>Clathrospora</taxon>
    </lineage>
</organism>
<keyword evidence="1" id="KW-1133">Transmembrane helix</keyword>
<dbReference type="EMBL" id="ML975999">
    <property type="protein sequence ID" value="KAF1947313.1"/>
    <property type="molecule type" value="Genomic_DNA"/>
</dbReference>
<keyword evidence="1" id="KW-0472">Membrane</keyword>
<feature type="transmembrane region" description="Helical" evidence="1">
    <location>
        <begin position="149"/>
        <end position="174"/>
    </location>
</feature>
<gene>
    <name evidence="3" type="ORF">EJ02DRAFT_139939</name>
</gene>
<evidence type="ECO:0000313" key="3">
    <source>
        <dbReference type="EMBL" id="KAF1947313.1"/>
    </source>
</evidence>
<accession>A0A6A5T3X5</accession>
<dbReference type="Proteomes" id="UP000800038">
    <property type="component" value="Unassembled WGS sequence"/>
</dbReference>
<dbReference type="OrthoDB" id="3936754at2759"/>
<feature type="chain" id="PRO_5025669410" evidence="2">
    <location>
        <begin position="22"/>
        <end position="265"/>
    </location>
</feature>
<keyword evidence="1" id="KW-0812">Transmembrane</keyword>